<evidence type="ECO:0000313" key="2">
    <source>
        <dbReference type="Proteomes" id="UP001437256"/>
    </source>
</evidence>
<dbReference type="EMBL" id="JBBXMP010000844">
    <property type="protein sequence ID" value="KAL0056886.1"/>
    <property type="molecule type" value="Genomic_DNA"/>
</dbReference>
<name>A0ABR2Z5K9_9AGAR</name>
<gene>
    <name evidence="1" type="ORF">AAF712_016499</name>
</gene>
<keyword evidence="2" id="KW-1185">Reference proteome</keyword>
<feature type="non-terminal residue" evidence="1">
    <location>
        <position position="1"/>
    </location>
</feature>
<accession>A0ABR2Z5K9</accession>
<sequence length="66" mass="7191">PLPESRPSDIQMMDCSTPHPAIKLPESSAQQIASFRSSIFVPPPGSGISNDSDVIMELETFEMDLD</sequence>
<reference evidence="1 2" key="1">
    <citation type="submission" date="2024-05" db="EMBL/GenBank/DDBJ databases">
        <title>A draft genome resource for the thread blight pathogen Marasmius tenuissimus strain MS-2.</title>
        <authorList>
            <person name="Yulfo-Soto G.E."/>
            <person name="Baruah I.K."/>
            <person name="Amoako-Attah I."/>
            <person name="Bukari Y."/>
            <person name="Meinhardt L.W."/>
            <person name="Bailey B.A."/>
            <person name="Cohen S.P."/>
        </authorList>
    </citation>
    <scope>NUCLEOTIDE SEQUENCE [LARGE SCALE GENOMIC DNA]</scope>
    <source>
        <strain evidence="1 2">MS-2</strain>
    </source>
</reference>
<comment type="caution">
    <text evidence="1">The sequence shown here is derived from an EMBL/GenBank/DDBJ whole genome shotgun (WGS) entry which is preliminary data.</text>
</comment>
<protein>
    <submittedName>
        <fullName evidence="1">Uncharacterized protein</fullName>
    </submittedName>
</protein>
<organism evidence="1 2">
    <name type="scientific">Marasmius tenuissimus</name>
    <dbReference type="NCBI Taxonomy" id="585030"/>
    <lineage>
        <taxon>Eukaryota</taxon>
        <taxon>Fungi</taxon>
        <taxon>Dikarya</taxon>
        <taxon>Basidiomycota</taxon>
        <taxon>Agaricomycotina</taxon>
        <taxon>Agaricomycetes</taxon>
        <taxon>Agaricomycetidae</taxon>
        <taxon>Agaricales</taxon>
        <taxon>Marasmiineae</taxon>
        <taxon>Marasmiaceae</taxon>
        <taxon>Marasmius</taxon>
    </lineage>
</organism>
<dbReference type="Proteomes" id="UP001437256">
    <property type="component" value="Unassembled WGS sequence"/>
</dbReference>
<evidence type="ECO:0000313" key="1">
    <source>
        <dbReference type="EMBL" id="KAL0056886.1"/>
    </source>
</evidence>
<proteinExistence type="predicted"/>